<evidence type="ECO:0000313" key="21">
    <source>
        <dbReference type="Proteomes" id="UP001214603"/>
    </source>
</evidence>
<name>A0AAF0IRR0_9BASI</name>
<comment type="catalytic activity">
    <reaction evidence="10">
        <text>5,6-dihydrouridine(17) in tRNA + NAD(+) = uridine(17) in tRNA + NADH + H(+)</text>
        <dbReference type="Rhea" id="RHEA:53372"/>
        <dbReference type="Rhea" id="RHEA-COMP:13541"/>
        <dbReference type="Rhea" id="RHEA-COMP:13542"/>
        <dbReference type="ChEBI" id="CHEBI:15378"/>
        <dbReference type="ChEBI" id="CHEBI:57540"/>
        <dbReference type="ChEBI" id="CHEBI:57945"/>
        <dbReference type="ChEBI" id="CHEBI:65315"/>
        <dbReference type="ChEBI" id="CHEBI:74443"/>
        <dbReference type="EC" id="1.3.1.88"/>
    </reaction>
    <physiologicalReaction direction="right-to-left" evidence="10">
        <dbReference type="Rhea" id="RHEA:53374"/>
    </physiologicalReaction>
</comment>
<dbReference type="Pfam" id="PF01207">
    <property type="entry name" value="Dus"/>
    <property type="match status" value="1"/>
</dbReference>
<dbReference type="Proteomes" id="UP001214603">
    <property type="component" value="Chromosome 2"/>
</dbReference>
<protein>
    <recommendedName>
        <fullName evidence="16">tRNA-dihydrouridine synthase</fullName>
        <ecNumber evidence="16">1.3.1.-</ecNumber>
    </recommendedName>
</protein>
<keyword evidence="7 16" id="KW-0560">Oxidoreductase</keyword>
<accession>A0AAF0IRR0</accession>
<evidence type="ECO:0000256" key="2">
    <source>
        <dbReference type="ARBA" id="ARBA00022630"/>
    </source>
</evidence>
<comment type="cofactor">
    <cofactor evidence="1 16 18">
        <name>FMN</name>
        <dbReference type="ChEBI" id="CHEBI:58210"/>
    </cofactor>
</comment>
<dbReference type="PROSITE" id="PS01136">
    <property type="entry name" value="UPF0034"/>
    <property type="match status" value="1"/>
</dbReference>
<evidence type="ECO:0000256" key="17">
    <source>
        <dbReference type="PIRSR" id="PIRSR006621-1"/>
    </source>
</evidence>
<dbReference type="InterPro" id="IPR001269">
    <property type="entry name" value="DUS_fam"/>
</dbReference>
<evidence type="ECO:0000256" key="13">
    <source>
        <dbReference type="ARBA" id="ARBA00048934"/>
    </source>
</evidence>
<dbReference type="EC" id="1.3.1.-" evidence="16"/>
<dbReference type="Gene3D" id="3.20.20.70">
    <property type="entry name" value="Aldolase class I"/>
    <property type="match status" value="1"/>
</dbReference>
<evidence type="ECO:0000256" key="4">
    <source>
        <dbReference type="ARBA" id="ARBA00022664"/>
    </source>
</evidence>
<feature type="active site" description="Proton donor" evidence="17">
    <location>
        <position position="108"/>
    </location>
</feature>
<evidence type="ECO:0000256" key="14">
    <source>
        <dbReference type="ARBA" id="ARBA00049447"/>
    </source>
</evidence>
<evidence type="ECO:0000256" key="10">
    <source>
        <dbReference type="ARBA" id="ARBA00047287"/>
    </source>
</evidence>
<gene>
    <name evidence="20" type="ORF">MOBT1_001542</name>
</gene>
<evidence type="ECO:0000256" key="9">
    <source>
        <dbReference type="ARBA" id="ARBA00038313"/>
    </source>
</evidence>
<keyword evidence="3 16" id="KW-0288">FMN</keyword>
<evidence type="ECO:0000256" key="7">
    <source>
        <dbReference type="ARBA" id="ARBA00023002"/>
    </source>
</evidence>
<keyword evidence="18" id="KW-0547">Nucleotide-binding</keyword>
<dbReference type="EMBL" id="CP119935">
    <property type="protein sequence ID" value="WFD02855.1"/>
    <property type="molecule type" value="Genomic_DNA"/>
</dbReference>
<feature type="domain" description="DUS-like FMN-binding" evidence="19">
    <location>
        <begin position="10"/>
        <end position="258"/>
    </location>
</feature>
<feature type="binding site" evidence="18">
    <location>
        <begin position="12"/>
        <end position="14"/>
    </location>
    <ligand>
        <name>FMN</name>
        <dbReference type="ChEBI" id="CHEBI:58210"/>
    </ligand>
</feature>
<evidence type="ECO:0000256" key="8">
    <source>
        <dbReference type="ARBA" id="ARBA00023027"/>
    </source>
</evidence>
<sequence length="303" mass="32891">MERPWYRYAAAPMVNQSDLAFRLAAVQMGATATWTQMYTTHDLESAPVYEALVRALELGRAAPEHCDVVTGTRAPQIVQLAGDDAEALARTAKRLAPYADGIDLNLGCPQRRARDGHYGGYLLGRREWPLLDTIVAALAQATPLPVSVKIRLCDYAPDTPALAVRLARAGASVVTLHARHVAISRRRANAAKLEYVAEVRDALDAAGLHAAQPGGHCRVLSNGNVRGWDDVVHNLASTRADGVMVGEPLLEQPHVFAPSVGAKLTPLGAMQRYLALCEAYPLESPLPRIQQHLQYMPRDASFP</sequence>
<evidence type="ECO:0000256" key="5">
    <source>
        <dbReference type="ARBA" id="ARBA00022694"/>
    </source>
</evidence>
<evidence type="ECO:0000259" key="19">
    <source>
        <dbReference type="Pfam" id="PF01207"/>
    </source>
</evidence>
<proteinExistence type="inferred from homology"/>
<reference evidence="20" key="1">
    <citation type="submission" date="2023-03" db="EMBL/GenBank/DDBJ databases">
        <title>Mating type loci evolution in Malassezia.</title>
        <authorList>
            <person name="Coelho M.A."/>
        </authorList>
    </citation>
    <scope>NUCLEOTIDE SEQUENCE</scope>
    <source>
        <strain evidence="20">CBS 7876</strain>
    </source>
</reference>
<dbReference type="PANTHER" id="PTHR11082:SF5">
    <property type="entry name" value="TRNA-DIHYDROURIDINE(16_17) SYNTHASE [NAD(P)(+)]-LIKE"/>
    <property type="match status" value="1"/>
</dbReference>
<dbReference type="GO" id="GO:0006397">
    <property type="term" value="P:mRNA processing"/>
    <property type="evidence" value="ECO:0007669"/>
    <property type="project" value="UniProtKB-KW"/>
</dbReference>
<comment type="similarity">
    <text evidence="16">Belongs to the dus family.</text>
</comment>
<keyword evidence="6" id="KW-0521">NADP</keyword>
<dbReference type="GO" id="GO:0017150">
    <property type="term" value="F:tRNA dihydrouridine synthase activity"/>
    <property type="evidence" value="ECO:0007669"/>
    <property type="project" value="InterPro"/>
</dbReference>
<dbReference type="PANTHER" id="PTHR11082">
    <property type="entry name" value="TRNA-DIHYDROURIDINE SYNTHASE"/>
    <property type="match status" value="1"/>
</dbReference>
<evidence type="ECO:0000256" key="11">
    <source>
        <dbReference type="ARBA" id="ARBA00047652"/>
    </source>
</evidence>
<comment type="catalytic activity">
    <reaction evidence="14">
        <text>a 5,6-dihydrouridine in mRNA + NADP(+) = a uridine in mRNA + NADPH + H(+)</text>
        <dbReference type="Rhea" id="RHEA:69855"/>
        <dbReference type="Rhea" id="RHEA-COMP:14658"/>
        <dbReference type="Rhea" id="RHEA-COMP:17789"/>
        <dbReference type="ChEBI" id="CHEBI:15378"/>
        <dbReference type="ChEBI" id="CHEBI:57783"/>
        <dbReference type="ChEBI" id="CHEBI:58349"/>
        <dbReference type="ChEBI" id="CHEBI:65315"/>
        <dbReference type="ChEBI" id="CHEBI:74443"/>
    </reaction>
    <physiologicalReaction direction="right-to-left" evidence="14">
        <dbReference type="Rhea" id="RHEA:69857"/>
    </physiologicalReaction>
</comment>
<keyword evidence="4" id="KW-0507">mRNA processing</keyword>
<dbReference type="InterPro" id="IPR018517">
    <property type="entry name" value="tRNA_hU_synthase_CS"/>
</dbReference>
<comment type="catalytic activity">
    <reaction evidence="11">
        <text>5,6-dihydrouridine(16) in tRNA + NADP(+) = uridine(16) in tRNA + NADPH + H(+)</text>
        <dbReference type="Rhea" id="RHEA:53376"/>
        <dbReference type="Rhea" id="RHEA-COMP:13543"/>
        <dbReference type="Rhea" id="RHEA-COMP:13544"/>
        <dbReference type="ChEBI" id="CHEBI:15378"/>
        <dbReference type="ChEBI" id="CHEBI:57783"/>
        <dbReference type="ChEBI" id="CHEBI:58349"/>
        <dbReference type="ChEBI" id="CHEBI:65315"/>
        <dbReference type="ChEBI" id="CHEBI:74443"/>
        <dbReference type="EC" id="1.3.1.88"/>
    </reaction>
    <physiologicalReaction direction="right-to-left" evidence="11">
        <dbReference type="Rhea" id="RHEA:53378"/>
    </physiologicalReaction>
</comment>
<evidence type="ECO:0000256" key="15">
    <source>
        <dbReference type="ARBA" id="ARBA00049467"/>
    </source>
</evidence>
<dbReference type="SUPFAM" id="SSF51395">
    <property type="entry name" value="FMN-linked oxidoreductases"/>
    <property type="match status" value="1"/>
</dbReference>
<dbReference type="GO" id="GO:0050660">
    <property type="term" value="F:flavin adenine dinucleotide binding"/>
    <property type="evidence" value="ECO:0007669"/>
    <property type="project" value="InterPro"/>
</dbReference>
<comment type="catalytic activity">
    <reaction evidence="15">
        <text>5,6-dihydrouridine(17) in tRNA + NADP(+) = uridine(17) in tRNA + NADPH + H(+)</text>
        <dbReference type="Rhea" id="RHEA:53368"/>
        <dbReference type="Rhea" id="RHEA-COMP:13541"/>
        <dbReference type="Rhea" id="RHEA-COMP:13542"/>
        <dbReference type="ChEBI" id="CHEBI:15378"/>
        <dbReference type="ChEBI" id="CHEBI:57783"/>
        <dbReference type="ChEBI" id="CHEBI:58349"/>
        <dbReference type="ChEBI" id="CHEBI:65315"/>
        <dbReference type="ChEBI" id="CHEBI:74443"/>
        <dbReference type="EC" id="1.3.1.88"/>
    </reaction>
    <physiologicalReaction direction="right-to-left" evidence="15">
        <dbReference type="Rhea" id="RHEA:53370"/>
    </physiologicalReaction>
</comment>
<evidence type="ECO:0000256" key="1">
    <source>
        <dbReference type="ARBA" id="ARBA00001917"/>
    </source>
</evidence>
<evidence type="ECO:0000256" key="12">
    <source>
        <dbReference type="ARBA" id="ARBA00048342"/>
    </source>
</evidence>
<keyword evidence="2 16" id="KW-0285">Flavoprotein</keyword>
<organism evidence="20 21">
    <name type="scientific">Malassezia obtusa</name>
    <dbReference type="NCBI Taxonomy" id="76774"/>
    <lineage>
        <taxon>Eukaryota</taxon>
        <taxon>Fungi</taxon>
        <taxon>Dikarya</taxon>
        <taxon>Basidiomycota</taxon>
        <taxon>Ustilaginomycotina</taxon>
        <taxon>Malasseziomycetes</taxon>
        <taxon>Malasseziales</taxon>
        <taxon>Malasseziaceae</taxon>
        <taxon>Malassezia</taxon>
    </lineage>
</organism>
<keyword evidence="21" id="KW-1185">Reference proteome</keyword>
<comment type="function">
    <text evidence="16">Catalyzes the synthesis of dihydrouridine, a modified base found in the D-loop of most tRNAs.</text>
</comment>
<keyword evidence="5 16" id="KW-0819">tRNA processing</keyword>
<comment type="similarity">
    <text evidence="9">Belongs to the Dus family. Dus1 subfamily.</text>
</comment>
<evidence type="ECO:0000256" key="6">
    <source>
        <dbReference type="ARBA" id="ARBA00022857"/>
    </source>
</evidence>
<dbReference type="AlphaFoldDB" id="A0AAF0IRR0"/>
<keyword evidence="8" id="KW-0520">NAD</keyword>
<dbReference type="InterPro" id="IPR035587">
    <property type="entry name" value="DUS-like_FMN-bd"/>
</dbReference>
<dbReference type="CDD" id="cd02801">
    <property type="entry name" value="DUS_like_FMN"/>
    <property type="match status" value="1"/>
</dbReference>
<feature type="binding site" evidence="18">
    <location>
        <position position="177"/>
    </location>
    <ligand>
        <name>FMN</name>
        <dbReference type="ChEBI" id="CHEBI:58210"/>
    </ligand>
</feature>
<evidence type="ECO:0000256" key="16">
    <source>
        <dbReference type="PIRNR" id="PIRNR006621"/>
    </source>
</evidence>
<evidence type="ECO:0000256" key="3">
    <source>
        <dbReference type="ARBA" id="ARBA00022643"/>
    </source>
</evidence>
<comment type="catalytic activity">
    <reaction evidence="12">
        <text>a 5,6-dihydrouridine in mRNA + NAD(+) = a uridine in mRNA + NADH + H(+)</text>
        <dbReference type="Rhea" id="RHEA:69851"/>
        <dbReference type="Rhea" id="RHEA-COMP:14658"/>
        <dbReference type="Rhea" id="RHEA-COMP:17789"/>
        <dbReference type="ChEBI" id="CHEBI:15378"/>
        <dbReference type="ChEBI" id="CHEBI:57540"/>
        <dbReference type="ChEBI" id="CHEBI:57945"/>
        <dbReference type="ChEBI" id="CHEBI:65315"/>
        <dbReference type="ChEBI" id="CHEBI:74443"/>
    </reaction>
    <physiologicalReaction direction="right-to-left" evidence="12">
        <dbReference type="Rhea" id="RHEA:69853"/>
    </physiologicalReaction>
</comment>
<dbReference type="PIRSF" id="PIRSF006621">
    <property type="entry name" value="Dus"/>
    <property type="match status" value="1"/>
</dbReference>
<evidence type="ECO:0000256" key="18">
    <source>
        <dbReference type="PIRSR" id="PIRSR006621-2"/>
    </source>
</evidence>
<evidence type="ECO:0000313" key="20">
    <source>
        <dbReference type="EMBL" id="WFD02855.1"/>
    </source>
</evidence>
<dbReference type="InterPro" id="IPR013785">
    <property type="entry name" value="Aldolase_TIM"/>
</dbReference>
<comment type="catalytic activity">
    <reaction evidence="13">
        <text>5,6-dihydrouridine(16) in tRNA + NAD(+) = uridine(16) in tRNA + NADH + H(+)</text>
        <dbReference type="Rhea" id="RHEA:53380"/>
        <dbReference type="Rhea" id="RHEA-COMP:13543"/>
        <dbReference type="Rhea" id="RHEA-COMP:13544"/>
        <dbReference type="ChEBI" id="CHEBI:15378"/>
        <dbReference type="ChEBI" id="CHEBI:57540"/>
        <dbReference type="ChEBI" id="CHEBI:57945"/>
        <dbReference type="ChEBI" id="CHEBI:65315"/>
        <dbReference type="ChEBI" id="CHEBI:74443"/>
        <dbReference type="EC" id="1.3.1.88"/>
    </reaction>
    <physiologicalReaction direction="right-to-left" evidence="13">
        <dbReference type="Rhea" id="RHEA:53382"/>
    </physiologicalReaction>
</comment>
<feature type="binding site" evidence="18">
    <location>
        <position position="79"/>
    </location>
    <ligand>
        <name>FMN</name>
        <dbReference type="ChEBI" id="CHEBI:58210"/>
    </ligand>
</feature>
<feature type="binding site" evidence="18">
    <location>
        <position position="149"/>
    </location>
    <ligand>
        <name>FMN</name>
        <dbReference type="ChEBI" id="CHEBI:58210"/>
    </ligand>
</feature>